<evidence type="ECO:0008006" key="5">
    <source>
        <dbReference type="Google" id="ProtNLM"/>
    </source>
</evidence>
<dbReference type="InterPro" id="IPR011990">
    <property type="entry name" value="TPR-like_helical_dom_sf"/>
</dbReference>
<dbReference type="FunFam" id="1.25.40.10:FF:000158">
    <property type="entry name" value="pentatricopeptide repeat-containing protein At2g33680"/>
    <property type="match status" value="1"/>
</dbReference>
<dbReference type="OrthoDB" id="7457040at2759"/>
<evidence type="ECO:0000256" key="2">
    <source>
        <dbReference type="PROSITE-ProRule" id="PRU00708"/>
    </source>
</evidence>
<dbReference type="Pfam" id="PF13041">
    <property type="entry name" value="PPR_2"/>
    <property type="match status" value="4"/>
</dbReference>
<dbReference type="AlphaFoldDB" id="A0A843WXV8"/>
<dbReference type="InterPro" id="IPR046960">
    <property type="entry name" value="PPR_At4g14850-like_plant"/>
</dbReference>
<feature type="repeat" description="PPR" evidence="2">
    <location>
        <begin position="415"/>
        <end position="449"/>
    </location>
</feature>
<gene>
    <name evidence="3" type="ORF">Taro_044265</name>
</gene>
<feature type="repeat" description="PPR" evidence="2">
    <location>
        <begin position="314"/>
        <end position="348"/>
    </location>
</feature>
<organism evidence="3 4">
    <name type="scientific">Colocasia esculenta</name>
    <name type="common">Wild taro</name>
    <name type="synonym">Arum esculentum</name>
    <dbReference type="NCBI Taxonomy" id="4460"/>
    <lineage>
        <taxon>Eukaryota</taxon>
        <taxon>Viridiplantae</taxon>
        <taxon>Streptophyta</taxon>
        <taxon>Embryophyta</taxon>
        <taxon>Tracheophyta</taxon>
        <taxon>Spermatophyta</taxon>
        <taxon>Magnoliopsida</taxon>
        <taxon>Liliopsida</taxon>
        <taxon>Araceae</taxon>
        <taxon>Aroideae</taxon>
        <taxon>Colocasieae</taxon>
        <taxon>Colocasia</taxon>
    </lineage>
</organism>
<evidence type="ECO:0000256" key="1">
    <source>
        <dbReference type="ARBA" id="ARBA00022737"/>
    </source>
</evidence>
<dbReference type="Pfam" id="PF20431">
    <property type="entry name" value="E_motif"/>
    <property type="match status" value="1"/>
</dbReference>
<dbReference type="NCBIfam" id="TIGR00756">
    <property type="entry name" value="PPR"/>
    <property type="match status" value="5"/>
</dbReference>
<accession>A0A843WXV8</accession>
<dbReference type="EMBL" id="NMUH01004953">
    <property type="protein sequence ID" value="MQM11358.1"/>
    <property type="molecule type" value="Genomic_DNA"/>
</dbReference>
<dbReference type="InterPro" id="IPR046848">
    <property type="entry name" value="E_motif"/>
</dbReference>
<evidence type="ECO:0000313" key="4">
    <source>
        <dbReference type="Proteomes" id="UP000652761"/>
    </source>
</evidence>
<dbReference type="GO" id="GO:0009451">
    <property type="term" value="P:RNA modification"/>
    <property type="evidence" value="ECO:0007669"/>
    <property type="project" value="InterPro"/>
</dbReference>
<reference evidence="3" key="1">
    <citation type="submission" date="2017-07" db="EMBL/GenBank/DDBJ databases">
        <title>Taro Niue Genome Assembly and Annotation.</title>
        <authorList>
            <person name="Atibalentja N."/>
            <person name="Keating K."/>
            <person name="Fields C.J."/>
        </authorList>
    </citation>
    <scope>NUCLEOTIDE SEQUENCE</scope>
    <source>
        <strain evidence="3">Niue_2</strain>
        <tissue evidence="3">Leaf</tissue>
    </source>
</reference>
<dbReference type="PANTHER" id="PTHR47926">
    <property type="entry name" value="PENTATRICOPEPTIDE REPEAT-CONTAINING PROTEIN"/>
    <property type="match status" value="1"/>
</dbReference>
<comment type="caution">
    <text evidence="3">The sequence shown here is derived from an EMBL/GenBank/DDBJ whole genome shotgun (WGS) entry which is preliminary data.</text>
</comment>
<dbReference type="PROSITE" id="PS51375">
    <property type="entry name" value="PPR"/>
    <property type="match status" value="5"/>
</dbReference>
<keyword evidence="4" id="KW-1185">Reference proteome</keyword>
<protein>
    <recommendedName>
        <fullName evidence="5">Pentatricopeptide repeat-containing protein</fullName>
    </recommendedName>
</protein>
<dbReference type="GO" id="GO:0099402">
    <property type="term" value="P:plant organ development"/>
    <property type="evidence" value="ECO:0007669"/>
    <property type="project" value="UniProtKB-ARBA"/>
</dbReference>
<dbReference type="Gene3D" id="1.25.40.10">
    <property type="entry name" value="Tetratricopeptide repeat domain"/>
    <property type="match status" value="5"/>
</dbReference>
<evidence type="ECO:0000313" key="3">
    <source>
        <dbReference type="EMBL" id="MQM11358.1"/>
    </source>
</evidence>
<feature type="repeat" description="PPR" evidence="2">
    <location>
        <begin position="182"/>
        <end position="216"/>
    </location>
</feature>
<dbReference type="GO" id="GO:0003723">
    <property type="term" value="F:RNA binding"/>
    <property type="evidence" value="ECO:0007669"/>
    <property type="project" value="InterPro"/>
</dbReference>
<dbReference type="Pfam" id="PF01535">
    <property type="entry name" value="PPR"/>
    <property type="match status" value="4"/>
</dbReference>
<proteinExistence type="predicted"/>
<feature type="repeat" description="PPR" evidence="2">
    <location>
        <begin position="50"/>
        <end position="84"/>
    </location>
</feature>
<dbReference type="InterPro" id="IPR002885">
    <property type="entry name" value="PPR_rpt"/>
</dbReference>
<dbReference type="Proteomes" id="UP000652761">
    <property type="component" value="Unassembled WGS sequence"/>
</dbReference>
<feature type="repeat" description="PPR" evidence="2">
    <location>
        <begin position="151"/>
        <end position="181"/>
    </location>
</feature>
<dbReference type="PANTHER" id="PTHR47926:SF465">
    <property type="entry name" value="PENTATRICOPEPTIDE REPEAT (PPR-LIKE) SUPERFAMILY PROTEIN"/>
    <property type="match status" value="1"/>
</dbReference>
<sequence>MTADPVPVGHAHQQPAAMQLFSATSKIVSLGLSGSVAVARQLFDRMPERDTIAWNAMLACYSRSGLPREALDLFADMRASVMTPDAFSMTAALSASAEARDLSSGRKLHALACMFGLQSSLAVSNALIDMYGKCFRPSNALRVFSEMAERDEISWCSLLSAYMASGWLDKARRLFGEIPKRNSAAWNTLIGGHMQLGELESAVNLFKKMLASGLKADLWTLAHLMSGCTGLEDPCLGCLIHGLAVKVGWSSAVEVSNSVMNFYAKFGWADHARRIFDTLATRTQVSWNTMMDAHMRAGDVGKAISVFWRAPERNTISWTVIIGGLARNGHEEEALRFFVDMINSHLRPDELTFGSTLQACASIAVLEHGRMVHGFVVGKGLDSNLYVANGLVNMYAKCGDIEAASVVFNGISRKDLVSWNTMLFGFAFNGRVLDALELFEEMVVHKVFPDGVTFVGLLMACSHAGFVEQGNLFFRTMSYVHGVRREADHVICMVDMLGRAGKLKEAHELLNHCSSTMDQQASDLCKALLSACTTHGHVKFGRQVGEELVKNEPQEEVGYVMLSNLYCLNGLWREAEVVRNAMVLQGVKKPPGCSSIEVRNAVELFTTGFHPLHDMEDVYKMFDKMSKLYPQSRFGIGSRPTGLYESSYPVLPGLGYSGRQAASVVSLSQHDFLEQDYSLYSHFGLS</sequence>
<name>A0A843WXV8_COLES</name>
<keyword evidence="1" id="KW-0677">Repeat</keyword>